<dbReference type="Proteomes" id="UP000245081">
    <property type="component" value="Unassembled WGS sequence"/>
</dbReference>
<evidence type="ECO:0000313" key="1">
    <source>
        <dbReference type="EMBL" id="GBG13321.1"/>
    </source>
</evidence>
<reference evidence="1 2" key="1">
    <citation type="journal article" date="2018" name="Environ. Microbiol.">
        <title>Isolation and genomic characterization of Novimethylophilus kurashikiensis gen. nov. sp. nov., a new lanthanide-dependent methylotrophic species of Methylophilaceae.</title>
        <authorList>
            <person name="Lv H."/>
            <person name="Sahin N."/>
            <person name="Tani A."/>
        </authorList>
    </citation>
    <scope>NUCLEOTIDE SEQUENCE [LARGE SCALE GENOMIC DNA]</scope>
    <source>
        <strain evidence="1 2">La2-4</strain>
    </source>
</reference>
<protein>
    <submittedName>
        <fullName evidence="1">UPF0301 protein</fullName>
    </submittedName>
</protein>
<dbReference type="AlphaFoldDB" id="A0A2R5F9F9"/>
<name>A0A2R5F9F9_9PROT</name>
<accession>A0A2R5F9F9</accession>
<sequence length="120" mass="14368">MPYSLDPAFYNHVRLSLMRLGEPIHLSMGKLQVTLQLEGQQWTAYFMPESDMPLIRWQDFDVHRSGLNEPVACTLLLYHYQSWLMFPQILAEMDRQLHRLLEDLPNRPEMGWKPRRLDTR</sequence>
<evidence type="ECO:0000313" key="2">
    <source>
        <dbReference type="Proteomes" id="UP000245081"/>
    </source>
</evidence>
<keyword evidence="2" id="KW-1185">Reference proteome</keyword>
<comment type="caution">
    <text evidence="1">The sequence shown here is derived from an EMBL/GenBank/DDBJ whole genome shotgun (WGS) entry which is preliminary data.</text>
</comment>
<organism evidence="1 2">
    <name type="scientific">Novimethylophilus kurashikiensis</name>
    <dbReference type="NCBI Taxonomy" id="1825523"/>
    <lineage>
        <taxon>Bacteria</taxon>
        <taxon>Pseudomonadati</taxon>
        <taxon>Pseudomonadota</taxon>
        <taxon>Betaproteobacteria</taxon>
        <taxon>Nitrosomonadales</taxon>
        <taxon>Methylophilaceae</taxon>
        <taxon>Novimethylophilus</taxon>
    </lineage>
</organism>
<gene>
    <name evidence="1" type="ORF">NMK_0867</name>
</gene>
<proteinExistence type="predicted"/>
<dbReference type="EMBL" id="BDOQ01000003">
    <property type="protein sequence ID" value="GBG13321.1"/>
    <property type="molecule type" value="Genomic_DNA"/>
</dbReference>